<dbReference type="EMBL" id="ABXJ01000131">
    <property type="protein sequence ID" value="EEA89534.1"/>
    <property type="molecule type" value="Genomic_DNA"/>
</dbReference>
<proteinExistence type="predicted"/>
<name>B6GDW4_9ACTN</name>
<evidence type="ECO:0000313" key="1">
    <source>
        <dbReference type="EMBL" id="EEA89534.1"/>
    </source>
</evidence>
<reference evidence="1 2" key="1">
    <citation type="submission" date="2008-10" db="EMBL/GenBank/DDBJ databases">
        <title>Draft genome sequence of Collinsella stercoris (DSM 13279).</title>
        <authorList>
            <person name="Sudarsanam P."/>
            <person name="Ley R."/>
            <person name="Guruge J."/>
            <person name="Turnbaugh P.J."/>
            <person name="Mahowald M."/>
            <person name="Liep D."/>
            <person name="Gordon J."/>
        </authorList>
    </citation>
    <scope>NUCLEOTIDE SEQUENCE [LARGE SCALE GENOMIC DNA]</scope>
    <source>
        <strain evidence="1 2">DSM 13279</strain>
    </source>
</reference>
<organism evidence="1 2">
    <name type="scientific">Collinsella stercoris DSM 13279</name>
    <dbReference type="NCBI Taxonomy" id="445975"/>
    <lineage>
        <taxon>Bacteria</taxon>
        <taxon>Bacillati</taxon>
        <taxon>Actinomycetota</taxon>
        <taxon>Coriobacteriia</taxon>
        <taxon>Coriobacteriales</taxon>
        <taxon>Coriobacteriaceae</taxon>
        <taxon>Collinsella</taxon>
    </lineage>
</organism>
<dbReference type="AlphaFoldDB" id="B6GDW4"/>
<dbReference type="HOGENOM" id="CLU_2315450_0_0_11"/>
<evidence type="ECO:0000313" key="2">
    <source>
        <dbReference type="Proteomes" id="UP000003560"/>
    </source>
</evidence>
<accession>B6GDW4</accession>
<sequence length="99" mass="11682">MPRRREPPWRNAHAQCTSTRCRHHKRLAENDSRRAFFFEGYREAFGRTWGAVHAQHVGSTSGYRPRPICRTIYKPRVACEIEPRDGEPRAQISYRSRAE</sequence>
<keyword evidence="2" id="KW-1185">Reference proteome</keyword>
<reference evidence="1 2" key="2">
    <citation type="submission" date="2008-10" db="EMBL/GenBank/DDBJ databases">
        <authorList>
            <person name="Fulton L."/>
            <person name="Clifton S."/>
            <person name="Fulton B."/>
            <person name="Xu J."/>
            <person name="Minx P."/>
            <person name="Pepin K.H."/>
            <person name="Johnson M."/>
            <person name="Thiruvilangam P."/>
            <person name="Bhonagiri V."/>
            <person name="Nash W.E."/>
            <person name="Mardis E.R."/>
            <person name="Wilson R.K."/>
        </authorList>
    </citation>
    <scope>NUCLEOTIDE SEQUENCE [LARGE SCALE GENOMIC DNA]</scope>
    <source>
        <strain evidence="1 2">DSM 13279</strain>
    </source>
</reference>
<protein>
    <submittedName>
        <fullName evidence="1">Uncharacterized protein</fullName>
    </submittedName>
</protein>
<comment type="caution">
    <text evidence="1">The sequence shown here is derived from an EMBL/GenBank/DDBJ whole genome shotgun (WGS) entry which is preliminary data.</text>
</comment>
<gene>
    <name evidence="1" type="ORF">COLSTE_02310</name>
</gene>
<dbReference type="Proteomes" id="UP000003560">
    <property type="component" value="Unassembled WGS sequence"/>
</dbReference>